<evidence type="ECO:0000256" key="2">
    <source>
        <dbReference type="SAM" id="Phobius"/>
    </source>
</evidence>
<feature type="compositionally biased region" description="Acidic residues" evidence="1">
    <location>
        <begin position="1"/>
        <end position="17"/>
    </location>
</feature>
<dbReference type="RefSeq" id="WP_158029301.1">
    <property type="nucleotide sequence ID" value="NZ_BMHG01000001.1"/>
</dbReference>
<proteinExistence type="predicted"/>
<name>A0A6H9WNA1_9MICO</name>
<evidence type="ECO:0000313" key="3">
    <source>
        <dbReference type="EMBL" id="KAB1648106.1"/>
    </source>
</evidence>
<protein>
    <submittedName>
        <fullName evidence="3">Uncharacterized protein</fullName>
    </submittedName>
</protein>
<keyword evidence="2" id="KW-0472">Membrane</keyword>
<keyword evidence="2" id="KW-1133">Transmembrane helix</keyword>
<dbReference type="EMBL" id="WBJY01000002">
    <property type="protein sequence ID" value="KAB1648106.1"/>
    <property type="molecule type" value="Genomic_DNA"/>
</dbReference>
<comment type="caution">
    <text evidence="3">The sequence shown here is derived from an EMBL/GenBank/DDBJ whole genome shotgun (WGS) entry which is preliminary data.</text>
</comment>
<feature type="compositionally biased region" description="Low complexity" evidence="1">
    <location>
        <begin position="31"/>
        <end position="51"/>
    </location>
</feature>
<feature type="transmembrane region" description="Helical" evidence="2">
    <location>
        <begin position="64"/>
        <end position="84"/>
    </location>
</feature>
<gene>
    <name evidence="3" type="ORF">F8O04_10300</name>
</gene>
<organism evidence="3 4">
    <name type="scientific">Pseudoclavibacter endophyticus</name>
    <dbReference type="NCBI Taxonomy" id="1778590"/>
    <lineage>
        <taxon>Bacteria</taxon>
        <taxon>Bacillati</taxon>
        <taxon>Actinomycetota</taxon>
        <taxon>Actinomycetes</taxon>
        <taxon>Micrococcales</taxon>
        <taxon>Microbacteriaceae</taxon>
        <taxon>Pseudoclavibacter</taxon>
    </lineage>
</organism>
<accession>A0A6H9WNA1</accession>
<dbReference type="AlphaFoldDB" id="A0A6H9WNA1"/>
<feature type="region of interest" description="Disordered" evidence="1">
    <location>
        <begin position="1"/>
        <end position="51"/>
    </location>
</feature>
<dbReference type="Proteomes" id="UP000431744">
    <property type="component" value="Unassembled WGS sequence"/>
</dbReference>
<keyword evidence="2" id="KW-0812">Transmembrane</keyword>
<evidence type="ECO:0000313" key="4">
    <source>
        <dbReference type="Proteomes" id="UP000431744"/>
    </source>
</evidence>
<reference evidence="3 4" key="1">
    <citation type="submission" date="2019-09" db="EMBL/GenBank/DDBJ databases">
        <title>Phylogeny of genus Pseudoclavibacter and closely related genus.</title>
        <authorList>
            <person name="Li Y."/>
        </authorList>
    </citation>
    <scope>NUCLEOTIDE SEQUENCE [LARGE SCALE GENOMIC DNA]</scope>
    <source>
        <strain evidence="3 4">EGI 60007</strain>
    </source>
</reference>
<sequence>MATDDDWLGLLPDEELPGTEREASAPRKARPAAPSVAEPEPGARSGAEAAAEDAAVHRSRGRTALLAGAVAVVVVLVFVGAAFGPQIARNLSTSVAEVDTAVTLTAAEDAVTVTAPQGWHVVRPLGSSSEVALETPDGLVEIALTLTHRSGGGPPPGQADAAGGLEWRTEHPAETLTAIYAHVDQPADVSAQRPAGGGVLGMNLFADGSPAHTGIVATIAHEPPAASGAVVDVRVTSDVPIGPYLGEFADIVERMEFAS</sequence>
<keyword evidence="4" id="KW-1185">Reference proteome</keyword>
<evidence type="ECO:0000256" key="1">
    <source>
        <dbReference type="SAM" id="MobiDB-lite"/>
    </source>
</evidence>